<dbReference type="Proteomes" id="UP001488838">
    <property type="component" value="Unassembled WGS sequence"/>
</dbReference>
<gene>
    <name evidence="5" type="ORF">U0070_027035</name>
</gene>
<keyword evidence="4" id="KW-0732">Signal</keyword>
<feature type="non-terminal residue" evidence="5">
    <location>
        <position position="450"/>
    </location>
</feature>
<dbReference type="GO" id="GO:0006309">
    <property type="term" value="P:apoptotic DNA fragmentation"/>
    <property type="evidence" value="ECO:0007669"/>
    <property type="project" value="UniProtKB-UniRule"/>
</dbReference>
<organism evidence="5 6">
    <name type="scientific">Myodes glareolus</name>
    <name type="common">Bank vole</name>
    <name type="synonym">Clethrionomys glareolus</name>
    <dbReference type="NCBI Taxonomy" id="447135"/>
    <lineage>
        <taxon>Eukaryota</taxon>
        <taxon>Metazoa</taxon>
        <taxon>Chordata</taxon>
        <taxon>Craniata</taxon>
        <taxon>Vertebrata</taxon>
        <taxon>Euteleostomi</taxon>
        <taxon>Mammalia</taxon>
        <taxon>Eutheria</taxon>
        <taxon>Euarchontoglires</taxon>
        <taxon>Glires</taxon>
        <taxon>Rodentia</taxon>
        <taxon>Myomorpha</taxon>
        <taxon>Muroidea</taxon>
        <taxon>Cricetidae</taxon>
        <taxon>Arvicolinae</taxon>
        <taxon>Myodes</taxon>
    </lineage>
</organism>
<dbReference type="InterPro" id="IPR004947">
    <property type="entry name" value="DNase_II"/>
</dbReference>
<evidence type="ECO:0000313" key="5">
    <source>
        <dbReference type="EMBL" id="KAK7814377.1"/>
    </source>
</evidence>
<reference evidence="5 6" key="1">
    <citation type="journal article" date="2023" name="bioRxiv">
        <title>Conserved and derived expression patterns and positive selection on dental genes reveal complex evolutionary context of ever-growing rodent molars.</title>
        <authorList>
            <person name="Calamari Z.T."/>
            <person name="Song A."/>
            <person name="Cohen E."/>
            <person name="Akter M."/>
            <person name="Roy R.D."/>
            <person name="Hallikas O."/>
            <person name="Christensen M.M."/>
            <person name="Li P."/>
            <person name="Marangoni P."/>
            <person name="Jernvall J."/>
            <person name="Klein O.D."/>
        </authorList>
    </citation>
    <scope>NUCLEOTIDE SEQUENCE [LARGE SCALE GENOMIC DNA]</scope>
    <source>
        <strain evidence="5">V071</strain>
    </source>
</reference>
<proteinExistence type="inferred from homology"/>
<keyword evidence="3 4" id="KW-0378">Hydrolase</keyword>
<comment type="similarity">
    <text evidence="2 4">Belongs to the DNase II family.</text>
</comment>
<dbReference type="GO" id="GO:0004531">
    <property type="term" value="F:deoxyribonuclease II activity"/>
    <property type="evidence" value="ECO:0007669"/>
    <property type="project" value="UniProtKB-UniRule"/>
</dbReference>
<evidence type="ECO:0000313" key="6">
    <source>
        <dbReference type="Proteomes" id="UP001488838"/>
    </source>
</evidence>
<dbReference type="GO" id="GO:0005764">
    <property type="term" value="C:lysosome"/>
    <property type="evidence" value="ECO:0007669"/>
    <property type="project" value="UniProtKB-SubCell"/>
</dbReference>
<keyword evidence="4" id="KW-0325">Glycoprotein</keyword>
<dbReference type="PANTHER" id="PTHR10858:SF2">
    <property type="entry name" value="DEOXYRIBONUCLEASE-2-BETA"/>
    <property type="match status" value="1"/>
</dbReference>
<dbReference type="PANTHER" id="PTHR10858">
    <property type="entry name" value="DEOXYRIBONUCLEASE II"/>
    <property type="match status" value="1"/>
</dbReference>
<evidence type="ECO:0000256" key="1">
    <source>
        <dbReference type="ARBA" id="ARBA00000447"/>
    </source>
</evidence>
<evidence type="ECO:0000256" key="4">
    <source>
        <dbReference type="RuleBase" id="RU369111"/>
    </source>
</evidence>
<evidence type="ECO:0000256" key="2">
    <source>
        <dbReference type="ARBA" id="ARBA00007527"/>
    </source>
</evidence>
<evidence type="ECO:0000256" key="3">
    <source>
        <dbReference type="ARBA" id="ARBA00022801"/>
    </source>
</evidence>
<comment type="catalytic activity">
    <reaction evidence="1 4">
        <text>Endonucleolytic cleavage to nucleoside 3'-phosphates and 3'-phosphooligonucleotide end-products.</text>
        <dbReference type="EC" id="3.1.22.1"/>
    </reaction>
</comment>
<comment type="subcellular location">
    <subcellularLocation>
        <location evidence="4">Lysosome</location>
    </subcellularLocation>
</comment>
<comment type="function">
    <text evidence="4">Hydrolyzes DNA under acidic conditions. Does not require divalent cations for activity. Participates in the degradation of nuclear DNA during lens cell differentiation.</text>
</comment>
<comment type="caution">
    <text evidence="5">The sequence shown here is derived from an EMBL/GenBank/DDBJ whole genome shotgun (WGS) entry which is preliminary data.</text>
</comment>
<dbReference type="EC" id="3.1.22.1" evidence="4"/>
<protein>
    <recommendedName>
        <fullName evidence="4">Deoxyribonuclease-2-beta</fullName>
        <ecNumber evidence="4">3.1.22.1</ecNumber>
    </recommendedName>
    <alternativeName>
        <fullName evidence="4">DNase II-like acid DNase</fullName>
    </alternativeName>
    <alternativeName>
        <fullName evidence="4">DNase2-like acid DNase</fullName>
    </alternativeName>
    <alternativeName>
        <fullName evidence="4">Deoxyribonuclease II beta</fullName>
    </alternativeName>
    <alternativeName>
        <fullName evidence="4">Endonuclease DLAD</fullName>
    </alternativeName>
</protein>
<keyword evidence="4" id="KW-0540">Nuclease</keyword>
<keyword evidence="6" id="KW-1185">Reference proteome</keyword>
<sequence>MRMSERHELQISRLELLGRLSQGYLFPEALPPSTKTEDLPCSEAAFLLCGDLFYVDVGSGDMVKRRKEVLTDVHRKGLYVLYLHKGTKERRKRRQKMTANPLRTALALLFFALSGVPAMAEISCRSENGVPVDWVVFYKVPKVFQKNSTDNGLEYLYLDSITKKWKTSSHLINNNRSILGRTLEPLYEAYNSKSNNTAYLIYNDGVPKSKTYSRKYGHTKGLLVWNKIQGIWLIHSVPGFPPFPKDGYDYPSSGRRYGQNGICVTFKYSQYKEIDSQLFVSQPNIYSCSIPNIFHQELIHMTQMCDKSGSLNIPVRRLAALQSAQGLKFLHFAKSSLYTDDIFSAWMAQSLKTHLLAETWHRRNHEFPSNCSLHYHVYNINRIRLGRKYSFSSYHDHSKWGVSKLSNSHWTCIGDLNRDPHQVFRGGGFICTRNWHIYQSFHGAATHYKK</sequence>
<name>A0AAW0IIX8_MYOGA</name>
<keyword evidence="4" id="KW-0255">Endonuclease</keyword>
<dbReference type="EMBL" id="JBBHLL010000124">
    <property type="protein sequence ID" value="KAK7814377.1"/>
    <property type="molecule type" value="Genomic_DNA"/>
</dbReference>
<dbReference type="Pfam" id="PF03265">
    <property type="entry name" value="DNase_II"/>
    <property type="match status" value="1"/>
</dbReference>
<dbReference type="AlphaFoldDB" id="A0AAW0IIX8"/>
<keyword evidence="4" id="KW-0458">Lysosome</keyword>
<accession>A0AAW0IIX8</accession>